<dbReference type="AlphaFoldDB" id="A0A1X3JEK4"/>
<proteinExistence type="predicted"/>
<accession>A0A1X3JEK4</accession>
<name>A0A1X3JEK4_ECOLX</name>
<comment type="caution">
    <text evidence="1">The sequence shown here is derived from an EMBL/GenBank/DDBJ whole genome shotgun (WGS) entry which is preliminary data.</text>
</comment>
<reference evidence="1 2" key="1">
    <citation type="submission" date="2010-04" db="EMBL/GenBank/DDBJ databases">
        <title>The Genome Sequence of Escherichia coli H386.</title>
        <authorList>
            <consortium name="The Broad Institute Genome Sequencing Platform"/>
            <consortium name="The Broad Institute Genome Sequencing Center for Infectious Disease"/>
            <person name="Feldgarden M."/>
            <person name="Gordon D.M."/>
            <person name="Johnson J.R."/>
            <person name="Johnston B.D."/>
            <person name="Young S."/>
            <person name="Zeng Q."/>
            <person name="Koehrsen M."/>
            <person name="Alvarado L."/>
            <person name="Berlin A.M."/>
            <person name="Borenstein D."/>
            <person name="Chapman S.B."/>
            <person name="Chen Z."/>
            <person name="Engels R."/>
            <person name="Freedman E."/>
            <person name="Gellesch M."/>
            <person name="Goldberg J."/>
            <person name="Griggs A."/>
            <person name="Gujja S."/>
            <person name="Heilman E.R."/>
            <person name="Heiman D.I."/>
            <person name="Hepburn T.A."/>
            <person name="Howarth C."/>
            <person name="Jen D."/>
            <person name="Larson L."/>
            <person name="Mehta T."/>
            <person name="Park D."/>
            <person name="Pearson M."/>
            <person name="Richards J."/>
            <person name="Roberts A."/>
            <person name="Saif S."/>
            <person name="Shea T.D."/>
            <person name="Shenoy N."/>
            <person name="Sisk P."/>
            <person name="Stolte C."/>
            <person name="Sykes S.N."/>
            <person name="Walk T."/>
            <person name="White J."/>
            <person name="Yandava C."/>
            <person name="Haas B."/>
            <person name="Henn M.R."/>
            <person name="Nusbaum C."/>
            <person name="Birren B."/>
        </authorList>
    </citation>
    <scope>NUCLEOTIDE SEQUENCE [LARGE SCALE GENOMIC DNA]</scope>
    <source>
        <strain evidence="1 2">H386</strain>
    </source>
</reference>
<protein>
    <submittedName>
        <fullName evidence="1">Uncharacterized protein</fullName>
    </submittedName>
</protein>
<dbReference type="Proteomes" id="UP000193045">
    <property type="component" value="Unassembled WGS sequence"/>
</dbReference>
<dbReference type="EMBL" id="ADJB01000070">
    <property type="protein sequence ID" value="OSL06547.1"/>
    <property type="molecule type" value="Genomic_DNA"/>
</dbReference>
<sequence length="54" mass="6364">MHYSRMQRKARSIPVSSLWFQGYGALAGFNAYVFSEGNRQSGKFAWNWRRLSMM</sequence>
<gene>
    <name evidence="1" type="ORF">ECVG_00339</name>
</gene>
<evidence type="ECO:0000313" key="2">
    <source>
        <dbReference type="Proteomes" id="UP000193045"/>
    </source>
</evidence>
<evidence type="ECO:0000313" key="1">
    <source>
        <dbReference type="EMBL" id="OSL06547.1"/>
    </source>
</evidence>
<organism evidence="1 2">
    <name type="scientific">Escherichia coli H386</name>
    <dbReference type="NCBI Taxonomy" id="656397"/>
    <lineage>
        <taxon>Bacteria</taxon>
        <taxon>Pseudomonadati</taxon>
        <taxon>Pseudomonadota</taxon>
        <taxon>Gammaproteobacteria</taxon>
        <taxon>Enterobacterales</taxon>
        <taxon>Enterobacteriaceae</taxon>
        <taxon>Escherichia</taxon>
    </lineage>
</organism>